<keyword evidence="5" id="KW-1185">Reference proteome</keyword>
<evidence type="ECO:0000259" key="4">
    <source>
        <dbReference type="Pfam" id="PF09316"/>
    </source>
</evidence>
<evidence type="ECO:0000313" key="5">
    <source>
        <dbReference type="Proteomes" id="UP000694888"/>
    </source>
</evidence>
<feature type="compositionally biased region" description="Polar residues" evidence="3">
    <location>
        <begin position="285"/>
        <end position="294"/>
    </location>
</feature>
<feature type="compositionally biased region" description="Basic residues" evidence="3">
    <location>
        <begin position="295"/>
        <end position="312"/>
    </location>
</feature>
<feature type="compositionally biased region" description="Polar residues" evidence="3">
    <location>
        <begin position="189"/>
        <end position="214"/>
    </location>
</feature>
<sequence length="436" mass="47911">MAVNIQIRLTSFHLFPLTCFTGTISSSPERDSVIQPKTELKEEFSSPIKSFADVADAMMENSQFGGMSSLDLMTGIDVHPGFSPPFKFTHIPNSAGDAAPEKKPSPPVQNSPPSQVGFTTPPPILRRGKYKRRHGKTLAEELENVLHELEDEPSETEGIVNTVNEPVQYSVQTLPTTPTRTPIKHLPFSPSQFLNGPSTSSGKLTSTPVSNQAPSGAVHGNVRVLTPHPNQHVLESSPRTPTPFKNAMAEVERLAKSKSWSPGELDDLGEMLKDCDTGYEADMSSGVTPASQARLSKRKPNKEHIQHNRRVRQSLEEKLSQDQDSTSDSIFHSPETPSKSLVGDTSLLLSPPSIIKDTLPEEVLEEVFSLPRKTQRPGKNTPKNPAKKIVFSDSPPKQRVKIDPAYRKVACGLTKDQLDMTQMAKSYLQGPQENNK</sequence>
<name>A0ABM1VYX4_APLCA</name>
<dbReference type="RefSeq" id="XP_035827617.1">
    <property type="nucleotide sequence ID" value="XM_035971724.1"/>
</dbReference>
<keyword evidence="2" id="KW-0238">DNA-binding</keyword>
<evidence type="ECO:0000256" key="3">
    <source>
        <dbReference type="SAM" id="MobiDB-lite"/>
    </source>
</evidence>
<dbReference type="InterPro" id="IPR015395">
    <property type="entry name" value="C-myb_C"/>
</dbReference>
<feature type="region of interest" description="Disordered" evidence="3">
    <location>
        <begin position="87"/>
        <end position="129"/>
    </location>
</feature>
<feature type="region of interest" description="Disordered" evidence="3">
    <location>
        <begin position="280"/>
        <end position="346"/>
    </location>
</feature>
<reference evidence="6" key="1">
    <citation type="submission" date="2025-08" db="UniProtKB">
        <authorList>
            <consortium name="RefSeq"/>
        </authorList>
    </citation>
    <scope>IDENTIFICATION</scope>
</reference>
<dbReference type="GeneID" id="101862671"/>
<feature type="domain" description="C-myb C-terminal" evidence="4">
    <location>
        <begin position="201"/>
        <end position="318"/>
    </location>
</feature>
<dbReference type="Proteomes" id="UP000694888">
    <property type="component" value="Unplaced"/>
</dbReference>
<evidence type="ECO:0000313" key="6">
    <source>
        <dbReference type="RefSeq" id="XP_035827617.1"/>
    </source>
</evidence>
<evidence type="ECO:0000256" key="1">
    <source>
        <dbReference type="ARBA" id="ARBA00022737"/>
    </source>
</evidence>
<feature type="region of interest" description="Disordered" evidence="3">
    <location>
        <begin position="188"/>
        <end position="217"/>
    </location>
</feature>
<feature type="compositionally biased region" description="Polar residues" evidence="3">
    <location>
        <begin position="322"/>
        <end position="339"/>
    </location>
</feature>
<proteinExistence type="predicted"/>
<feature type="region of interest" description="Disordered" evidence="3">
    <location>
        <begin position="369"/>
        <end position="396"/>
    </location>
</feature>
<evidence type="ECO:0000256" key="2">
    <source>
        <dbReference type="ARBA" id="ARBA00023125"/>
    </source>
</evidence>
<accession>A0ABM1VYX4</accession>
<protein>
    <submittedName>
        <fullName evidence="6">Myb protein isoform X2</fullName>
    </submittedName>
</protein>
<organism evidence="5 6">
    <name type="scientific">Aplysia californica</name>
    <name type="common">California sea hare</name>
    <dbReference type="NCBI Taxonomy" id="6500"/>
    <lineage>
        <taxon>Eukaryota</taxon>
        <taxon>Metazoa</taxon>
        <taxon>Spiralia</taxon>
        <taxon>Lophotrochozoa</taxon>
        <taxon>Mollusca</taxon>
        <taxon>Gastropoda</taxon>
        <taxon>Heterobranchia</taxon>
        <taxon>Euthyneura</taxon>
        <taxon>Tectipleura</taxon>
        <taxon>Aplysiida</taxon>
        <taxon>Aplysioidea</taxon>
        <taxon>Aplysiidae</taxon>
        <taxon>Aplysia</taxon>
    </lineage>
</organism>
<gene>
    <name evidence="6" type="primary">LOC101862671</name>
</gene>
<keyword evidence="1" id="KW-0677">Repeat</keyword>
<dbReference type="Pfam" id="PF09316">
    <property type="entry name" value="Cmyb_C"/>
    <property type="match status" value="1"/>
</dbReference>